<evidence type="ECO:0000313" key="8">
    <source>
        <dbReference type="EMBL" id="MDP9961849.1"/>
    </source>
</evidence>
<keyword evidence="4 6" id="KW-1133">Transmembrane helix</keyword>
<feature type="domain" description="GtrA/DPMS transmembrane" evidence="7">
    <location>
        <begin position="13"/>
        <end position="125"/>
    </location>
</feature>
<feature type="transmembrane region" description="Helical" evidence="6">
    <location>
        <begin position="74"/>
        <end position="92"/>
    </location>
</feature>
<proteinExistence type="inferred from homology"/>
<gene>
    <name evidence="8" type="ORF">J2T04_003761</name>
</gene>
<evidence type="ECO:0000259" key="7">
    <source>
        <dbReference type="Pfam" id="PF04138"/>
    </source>
</evidence>
<dbReference type="PANTHER" id="PTHR38459:SF1">
    <property type="entry name" value="PROPHAGE BACTOPRENOL-LINKED GLUCOSE TRANSLOCASE HOMOLOG"/>
    <property type="match status" value="1"/>
</dbReference>
<accession>A0ABT9SQX9</accession>
<organism evidence="8 9">
    <name type="scientific">Chryseobacterium lathyri</name>
    <dbReference type="NCBI Taxonomy" id="395933"/>
    <lineage>
        <taxon>Bacteria</taxon>
        <taxon>Pseudomonadati</taxon>
        <taxon>Bacteroidota</taxon>
        <taxon>Flavobacteriia</taxon>
        <taxon>Flavobacteriales</taxon>
        <taxon>Weeksellaceae</taxon>
        <taxon>Chryseobacterium group</taxon>
        <taxon>Chryseobacterium</taxon>
    </lineage>
</organism>
<dbReference type="InterPro" id="IPR051401">
    <property type="entry name" value="GtrA_CellWall_Glycosyl"/>
</dbReference>
<evidence type="ECO:0000256" key="4">
    <source>
        <dbReference type="ARBA" id="ARBA00022989"/>
    </source>
</evidence>
<evidence type="ECO:0000256" key="2">
    <source>
        <dbReference type="ARBA" id="ARBA00009399"/>
    </source>
</evidence>
<reference evidence="8 9" key="1">
    <citation type="submission" date="2023-07" db="EMBL/GenBank/DDBJ databases">
        <title>Sorghum-associated microbial communities from plants grown in Nebraska, USA.</title>
        <authorList>
            <person name="Schachtman D."/>
        </authorList>
    </citation>
    <scope>NUCLEOTIDE SEQUENCE [LARGE SCALE GENOMIC DNA]</scope>
    <source>
        <strain evidence="8 9">CC351</strain>
    </source>
</reference>
<dbReference type="Pfam" id="PF04138">
    <property type="entry name" value="GtrA_DPMS_TM"/>
    <property type="match status" value="1"/>
</dbReference>
<dbReference type="RefSeq" id="WP_306846103.1">
    <property type="nucleotide sequence ID" value="NZ_JAUSRL010000007.1"/>
</dbReference>
<comment type="caution">
    <text evidence="8">The sequence shown here is derived from an EMBL/GenBank/DDBJ whole genome shotgun (WGS) entry which is preliminary data.</text>
</comment>
<dbReference type="InterPro" id="IPR007267">
    <property type="entry name" value="GtrA_DPMS_TM"/>
</dbReference>
<evidence type="ECO:0000313" key="9">
    <source>
        <dbReference type="Proteomes" id="UP001235513"/>
    </source>
</evidence>
<evidence type="ECO:0000256" key="3">
    <source>
        <dbReference type="ARBA" id="ARBA00022692"/>
    </source>
</evidence>
<name>A0ABT9SQX9_9FLAO</name>
<evidence type="ECO:0000256" key="1">
    <source>
        <dbReference type="ARBA" id="ARBA00004141"/>
    </source>
</evidence>
<evidence type="ECO:0000256" key="6">
    <source>
        <dbReference type="SAM" id="Phobius"/>
    </source>
</evidence>
<comment type="similarity">
    <text evidence="2">Belongs to the GtrA family.</text>
</comment>
<protein>
    <submittedName>
        <fullName evidence="8">Flippase GtrA</fullName>
    </submittedName>
</protein>
<feature type="transmembrane region" description="Helical" evidence="6">
    <location>
        <begin position="35"/>
        <end position="53"/>
    </location>
</feature>
<keyword evidence="5 6" id="KW-0472">Membrane</keyword>
<dbReference type="Proteomes" id="UP001235513">
    <property type="component" value="Unassembled WGS sequence"/>
</dbReference>
<feature type="transmembrane region" description="Helical" evidence="6">
    <location>
        <begin position="7"/>
        <end position="29"/>
    </location>
</feature>
<sequence>MSLLKSLFFKLQLVSLTSTAVDFSVTILLKEFAEVVYLAAHIVGLFSGGLTQFTLNRRWVFNSGERTNAMILKFIFVWMINFSLSTTSVWLLTNFFQWNYIFSKIITSTLLAVSINFFLQKEYVFK</sequence>
<dbReference type="PANTHER" id="PTHR38459">
    <property type="entry name" value="PROPHAGE BACTOPRENOL-LINKED GLUCOSE TRANSLOCASE HOMOLOG"/>
    <property type="match status" value="1"/>
</dbReference>
<feature type="transmembrane region" description="Helical" evidence="6">
    <location>
        <begin position="98"/>
        <end position="119"/>
    </location>
</feature>
<keyword evidence="3 6" id="KW-0812">Transmembrane</keyword>
<dbReference type="EMBL" id="JAUSRL010000007">
    <property type="protein sequence ID" value="MDP9961849.1"/>
    <property type="molecule type" value="Genomic_DNA"/>
</dbReference>
<keyword evidence="9" id="KW-1185">Reference proteome</keyword>
<comment type="subcellular location">
    <subcellularLocation>
        <location evidence="1">Membrane</location>
        <topology evidence="1">Multi-pass membrane protein</topology>
    </subcellularLocation>
</comment>
<evidence type="ECO:0000256" key="5">
    <source>
        <dbReference type="ARBA" id="ARBA00023136"/>
    </source>
</evidence>